<dbReference type="EMBL" id="CM046397">
    <property type="protein sequence ID" value="KAI8534528.1"/>
    <property type="molecule type" value="Genomic_DNA"/>
</dbReference>
<proteinExistence type="predicted"/>
<keyword evidence="2" id="KW-1185">Reference proteome</keyword>
<name>A0ACC0M0F4_RHOML</name>
<organism evidence="1 2">
    <name type="scientific">Rhododendron molle</name>
    <name type="common">Chinese azalea</name>
    <name type="synonym">Azalea mollis</name>
    <dbReference type="NCBI Taxonomy" id="49168"/>
    <lineage>
        <taxon>Eukaryota</taxon>
        <taxon>Viridiplantae</taxon>
        <taxon>Streptophyta</taxon>
        <taxon>Embryophyta</taxon>
        <taxon>Tracheophyta</taxon>
        <taxon>Spermatophyta</taxon>
        <taxon>Magnoliopsida</taxon>
        <taxon>eudicotyledons</taxon>
        <taxon>Gunneridae</taxon>
        <taxon>Pentapetalae</taxon>
        <taxon>asterids</taxon>
        <taxon>Ericales</taxon>
        <taxon>Ericaceae</taxon>
        <taxon>Ericoideae</taxon>
        <taxon>Rhodoreae</taxon>
        <taxon>Rhododendron</taxon>
    </lineage>
</organism>
<sequence length="337" mass="37002">MGWGCIASAPSTPTAFHSKQTQKNHTKSTTYYSYPLSTRSSGGSNPLSVKASSKSFPTRNRAANSHWNDGSGSPAVSHPSRMPRLEELDPTNMLLRQRIVFLGNEFEIVALAVNLWKSLDNGQIDDYTADFIIGQLLYLDAEDSKKDIKLFINSPGGSSTAAMGIYDAMKLCEADVSTICMGLAASMAAFILATGTKGKRLCMPNSRVMIHRPEGYAHEEEEPTQAQNHLREGLYHGLKQIKILSRVTGKPVEQIERNSRNGFFMNPWEAKEYGLVDEVIDDGKPGLVAPLADSSAPPFPGEWFLWRSGGYVDHKILTEEDLPSEEKMSQNGKIGGS</sequence>
<evidence type="ECO:0000313" key="2">
    <source>
        <dbReference type="Proteomes" id="UP001062846"/>
    </source>
</evidence>
<comment type="caution">
    <text evidence="1">The sequence shown here is derived from an EMBL/GenBank/DDBJ whole genome shotgun (WGS) entry which is preliminary data.</text>
</comment>
<reference evidence="1" key="1">
    <citation type="submission" date="2022-02" db="EMBL/GenBank/DDBJ databases">
        <title>Plant Genome Project.</title>
        <authorList>
            <person name="Zhang R.-G."/>
        </authorList>
    </citation>
    <scope>NUCLEOTIDE SEQUENCE</scope>
    <source>
        <strain evidence="1">AT1</strain>
    </source>
</reference>
<dbReference type="Proteomes" id="UP001062846">
    <property type="component" value="Chromosome 10"/>
</dbReference>
<accession>A0ACC0M0F4</accession>
<protein>
    <submittedName>
        <fullName evidence="1">Uncharacterized protein</fullName>
    </submittedName>
</protein>
<evidence type="ECO:0000313" key="1">
    <source>
        <dbReference type="EMBL" id="KAI8534528.1"/>
    </source>
</evidence>
<gene>
    <name evidence="1" type="ORF">RHMOL_Rhmol10G0097200</name>
</gene>